<keyword evidence="5 6" id="KW-0472">Membrane</keyword>
<evidence type="ECO:0000313" key="7">
    <source>
        <dbReference type="EMBL" id="GAA4721437.1"/>
    </source>
</evidence>
<keyword evidence="2" id="KW-1003">Cell membrane</keyword>
<evidence type="ECO:0000256" key="2">
    <source>
        <dbReference type="ARBA" id="ARBA00022475"/>
    </source>
</evidence>
<dbReference type="SUPFAM" id="SSF103473">
    <property type="entry name" value="MFS general substrate transporter"/>
    <property type="match status" value="1"/>
</dbReference>
<evidence type="ECO:0000256" key="6">
    <source>
        <dbReference type="SAM" id="Phobius"/>
    </source>
</evidence>
<feature type="transmembrane region" description="Helical" evidence="6">
    <location>
        <begin position="28"/>
        <end position="54"/>
    </location>
</feature>
<evidence type="ECO:0000256" key="3">
    <source>
        <dbReference type="ARBA" id="ARBA00022692"/>
    </source>
</evidence>
<dbReference type="InterPro" id="IPR036259">
    <property type="entry name" value="MFS_trans_sf"/>
</dbReference>
<keyword evidence="3 6" id="KW-0812">Transmembrane</keyword>
<dbReference type="PANTHER" id="PTHR23513:SF6">
    <property type="entry name" value="MAJOR FACILITATOR SUPERFAMILY ASSOCIATED DOMAIN-CONTAINING PROTEIN"/>
    <property type="match status" value="1"/>
</dbReference>
<protein>
    <submittedName>
        <fullName evidence="7">MFS transporter</fullName>
    </submittedName>
</protein>
<keyword evidence="8" id="KW-1185">Reference proteome</keyword>
<organism evidence="7 8">
    <name type="scientific">Pedococcus ginsenosidimutans</name>
    <dbReference type="NCBI Taxonomy" id="490570"/>
    <lineage>
        <taxon>Bacteria</taxon>
        <taxon>Bacillati</taxon>
        <taxon>Actinomycetota</taxon>
        <taxon>Actinomycetes</taxon>
        <taxon>Micrococcales</taxon>
        <taxon>Intrasporangiaceae</taxon>
        <taxon>Pedococcus</taxon>
    </lineage>
</organism>
<feature type="transmembrane region" description="Helical" evidence="6">
    <location>
        <begin position="185"/>
        <end position="203"/>
    </location>
</feature>
<dbReference type="RefSeq" id="WP_345502767.1">
    <property type="nucleotide sequence ID" value="NZ_BAABLO010000005.1"/>
</dbReference>
<feature type="transmembrane region" description="Helical" evidence="6">
    <location>
        <begin position="275"/>
        <end position="295"/>
    </location>
</feature>
<keyword evidence="4 6" id="KW-1133">Transmembrane helix</keyword>
<name>A0ABP8Y8T6_9MICO</name>
<dbReference type="Pfam" id="PF07690">
    <property type="entry name" value="MFS_1"/>
    <property type="match status" value="1"/>
</dbReference>
<evidence type="ECO:0000313" key="8">
    <source>
        <dbReference type="Proteomes" id="UP001500556"/>
    </source>
</evidence>
<feature type="transmembrane region" description="Helical" evidence="6">
    <location>
        <begin position="94"/>
        <end position="114"/>
    </location>
</feature>
<dbReference type="EMBL" id="BAABLO010000005">
    <property type="protein sequence ID" value="GAA4721437.1"/>
    <property type="molecule type" value="Genomic_DNA"/>
</dbReference>
<proteinExistence type="predicted"/>
<feature type="transmembrane region" description="Helical" evidence="6">
    <location>
        <begin position="157"/>
        <end position="179"/>
    </location>
</feature>
<dbReference type="Proteomes" id="UP001500556">
    <property type="component" value="Unassembled WGS sequence"/>
</dbReference>
<dbReference type="Gene3D" id="1.20.1250.20">
    <property type="entry name" value="MFS general substrate transporter like domains"/>
    <property type="match status" value="1"/>
</dbReference>
<feature type="transmembrane region" description="Helical" evidence="6">
    <location>
        <begin position="307"/>
        <end position="329"/>
    </location>
</feature>
<accession>A0ABP8Y8T6</accession>
<evidence type="ECO:0000256" key="5">
    <source>
        <dbReference type="ARBA" id="ARBA00023136"/>
    </source>
</evidence>
<comment type="subcellular location">
    <subcellularLocation>
        <location evidence="1">Cell membrane</location>
        <topology evidence="1">Multi-pass membrane protein</topology>
    </subcellularLocation>
</comment>
<feature type="transmembrane region" description="Helical" evidence="6">
    <location>
        <begin position="335"/>
        <end position="352"/>
    </location>
</feature>
<dbReference type="PANTHER" id="PTHR23513">
    <property type="entry name" value="INTEGRAL MEMBRANE EFFLUX PROTEIN-RELATED"/>
    <property type="match status" value="1"/>
</dbReference>
<evidence type="ECO:0000256" key="4">
    <source>
        <dbReference type="ARBA" id="ARBA00022989"/>
    </source>
</evidence>
<feature type="transmembrane region" description="Helical" evidence="6">
    <location>
        <begin position="244"/>
        <end position="263"/>
    </location>
</feature>
<evidence type="ECO:0000256" key="1">
    <source>
        <dbReference type="ARBA" id="ARBA00004651"/>
    </source>
</evidence>
<reference evidence="8" key="1">
    <citation type="journal article" date="2019" name="Int. J. Syst. Evol. Microbiol.">
        <title>The Global Catalogue of Microorganisms (GCM) 10K type strain sequencing project: providing services to taxonomists for standard genome sequencing and annotation.</title>
        <authorList>
            <consortium name="The Broad Institute Genomics Platform"/>
            <consortium name="The Broad Institute Genome Sequencing Center for Infectious Disease"/>
            <person name="Wu L."/>
            <person name="Ma J."/>
        </authorList>
    </citation>
    <scope>NUCLEOTIDE SEQUENCE [LARGE SCALE GENOMIC DNA]</scope>
    <source>
        <strain evidence="8">JCM 18961</strain>
    </source>
</reference>
<feature type="transmembrane region" description="Helical" evidence="6">
    <location>
        <begin position="60"/>
        <end position="82"/>
    </location>
</feature>
<feature type="transmembrane region" description="Helical" evidence="6">
    <location>
        <begin position="397"/>
        <end position="414"/>
    </location>
</feature>
<gene>
    <name evidence="7" type="ORF">GCM10025782_18910</name>
</gene>
<feature type="transmembrane region" description="Helical" evidence="6">
    <location>
        <begin position="120"/>
        <end position="145"/>
    </location>
</feature>
<feature type="transmembrane region" description="Helical" evidence="6">
    <location>
        <begin position="372"/>
        <end position="391"/>
    </location>
</feature>
<sequence length="429" mass="45274">MTDDVTDDVAGVPGLVRPRLLDDRDFRLYWLARMVSVGGSLITVVAMPVLVYTLTRSPGLTALVTTLDALPYLLMGLFAGALSDRWNRKRVMVTADLANVVVIGSVPLAHWLGVLTIPHVLVAGFVAQSLFTFFDGANFGALPVLVGRERVGDANAAIWGVGGVLDLVVPAGVGLALAVAHPSTLLAVDALTFLVSALLVRAIRRALSSHRERLDPLRPSVVLRDVREGVRFLWRHEGVRSNTVIGGLQSVGGAGFVALFVPWADQVLHIGISGWRFGLVFAVWGVGGVLASALVPRLLRRYPVAKVTLGAIPVSALAGIATALAPGWVLASIGMVVWGVAYQLVLITSLTYRMQETPEHLLGRVNTAGRMLSWGLGWTLGSVAGGALAAATAVRPAMVTLVCVGVLAAVFAWLSPLRRIAATQQVAPG</sequence>
<dbReference type="CDD" id="cd06173">
    <property type="entry name" value="MFS_MefA_like"/>
    <property type="match status" value="1"/>
</dbReference>
<dbReference type="InterPro" id="IPR011701">
    <property type="entry name" value="MFS"/>
</dbReference>
<comment type="caution">
    <text evidence="7">The sequence shown here is derived from an EMBL/GenBank/DDBJ whole genome shotgun (WGS) entry which is preliminary data.</text>
</comment>